<dbReference type="InterPro" id="IPR016032">
    <property type="entry name" value="Sig_transdc_resp-reg_C-effctor"/>
</dbReference>
<dbReference type="Pfam" id="PF00072">
    <property type="entry name" value="Response_reg"/>
    <property type="match status" value="1"/>
</dbReference>
<sequence length="209" mass="22182">MEDEAFPVTDSASIRVIVVDDHPVVRDGVASQLKSCSEVSVVGLAPSGREAVAMCGNYRPDVVLLDLRLPDMPAHEVVRRAAATSPESKIIIFTAFPEHDGVAAALAAGACGLLVKDISGYDLCAAVHDAAATGRLTSSPEIPSGTSLLTPREYDMLRLIAAGHTNVEIASELNLSVNTVKDYVRNVLQRLTARNRAQLITNARARGLL</sequence>
<dbReference type="PANTHER" id="PTHR43214">
    <property type="entry name" value="TWO-COMPONENT RESPONSE REGULATOR"/>
    <property type="match status" value="1"/>
</dbReference>
<dbReference type="EMBL" id="CP033972">
    <property type="protein sequence ID" value="AZG43813.1"/>
    <property type="molecule type" value="Genomic_DNA"/>
</dbReference>
<dbReference type="CDD" id="cd17535">
    <property type="entry name" value="REC_NarL-like"/>
    <property type="match status" value="1"/>
</dbReference>
<protein>
    <submittedName>
        <fullName evidence="6">Response regulator protein VraR</fullName>
    </submittedName>
</protein>
<dbReference type="InterPro" id="IPR011006">
    <property type="entry name" value="CheY-like_superfamily"/>
</dbReference>
<dbReference type="SMART" id="SM00421">
    <property type="entry name" value="HTH_LUXR"/>
    <property type="match status" value="1"/>
</dbReference>
<evidence type="ECO:0000313" key="6">
    <source>
        <dbReference type="EMBL" id="AZG43813.1"/>
    </source>
</evidence>
<dbReference type="InterPro" id="IPR001789">
    <property type="entry name" value="Sig_transdc_resp-reg_receiver"/>
</dbReference>
<dbReference type="Gene3D" id="3.40.50.2300">
    <property type="match status" value="1"/>
</dbReference>
<feature type="domain" description="Response regulatory" evidence="5">
    <location>
        <begin position="15"/>
        <end position="131"/>
    </location>
</feature>
<dbReference type="SUPFAM" id="SSF52172">
    <property type="entry name" value="CheY-like"/>
    <property type="match status" value="1"/>
</dbReference>
<dbReference type="SUPFAM" id="SSF46894">
    <property type="entry name" value="C-terminal effector domain of the bipartite response regulators"/>
    <property type="match status" value="1"/>
</dbReference>
<gene>
    <name evidence="6" type="primary">vraR_1</name>
    <name evidence="6" type="ORF">D7316_00382</name>
</gene>
<evidence type="ECO:0000256" key="2">
    <source>
        <dbReference type="ARBA" id="ARBA00023125"/>
    </source>
</evidence>
<evidence type="ECO:0000256" key="3">
    <source>
        <dbReference type="PROSITE-ProRule" id="PRU00169"/>
    </source>
</evidence>
<dbReference type="PANTHER" id="PTHR43214:SF43">
    <property type="entry name" value="TWO-COMPONENT RESPONSE REGULATOR"/>
    <property type="match status" value="1"/>
</dbReference>
<dbReference type="PROSITE" id="PS50043">
    <property type="entry name" value="HTH_LUXR_2"/>
    <property type="match status" value="1"/>
</dbReference>
<dbReference type="PROSITE" id="PS50110">
    <property type="entry name" value="RESPONSE_REGULATORY"/>
    <property type="match status" value="1"/>
</dbReference>
<evidence type="ECO:0000313" key="7">
    <source>
        <dbReference type="Proteomes" id="UP000271469"/>
    </source>
</evidence>
<evidence type="ECO:0000259" key="4">
    <source>
        <dbReference type="PROSITE" id="PS50043"/>
    </source>
</evidence>
<dbReference type="AlphaFoldDB" id="A0A3G8JFL8"/>
<proteinExistence type="predicted"/>
<feature type="modified residue" description="4-aspartylphosphate" evidence="3">
    <location>
        <position position="66"/>
    </location>
</feature>
<keyword evidence="7" id="KW-1185">Reference proteome</keyword>
<dbReference type="Proteomes" id="UP000271469">
    <property type="component" value="Chromosome"/>
</dbReference>
<dbReference type="InterPro" id="IPR000792">
    <property type="entry name" value="Tscrpt_reg_LuxR_C"/>
</dbReference>
<dbReference type="PRINTS" id="PR00038">
    <property type="entry name" value="HTHLUXR"/>
</dbReference>
<name>A0A3G8JFL8_9ACTN</name>
<dbReference type="InterPro" id="IPR058245">
    <property type="entry name" value="NreC/VraR/RcsB-like_REC"/>
</dbReference>
<keyword evidence="1 3" id="KW-0597">Phosphoprotein</keyword>
<dbReference type="CDD" id="cd06170">
    <property type="entry name" value="LuxR_C_like"/>
    <property type="match status" value="1"/>
</dbReference>
<dbReference type="InterPro" id="IPR039420">
    <property type="entry name" value="WalR-like"/>
</dbReference>
<evidence type="ECO:0000256" key="1">
    <source>
        <dbReference type="ARBA" id="ARBA00022553"/>
    </source>
</evidence>
<dbReference type="GO" id="GO:0006355">
    <property type="term" value="P:regulation of DNA-templated transcription"/>
    <property type="evidence" value="ECO:0007669"/>
    <property type="project" value="InterPro"/>
</dbReference>
<evidence type="ECO:0000259" key="5">
    <source>
        <dbReference type="PROSITE" id="PS50110"/>
    </source>
</evidence>
<accession>A0A3G8JFL8</accession>
<dbReference type="SMART" id="SM00448">
    <property type="entry name" value="REC"/>
    <property type="match status" value="1"/>
</dbReference>
<dbReference type="PROSITE" id="PS00622">
    <property type="entry name" value="HTH_LUXR_1"/>
    <property type="match status" value="1"/>
</dbReference>
<organism evidence="6 7">
    <name type="scientific">Gordonia insulae</name>
    <dbReference type="NCBI Taxonomy" id="2420509"/>
    <lineage>
        <taxon>Bacteria</taxon>
        <taxon>Bacillati</taxon>
        <taxon>Actinomycetota</taxon>
        <taxon>Actinomycetes</taxon>
        <taxon>Mycobacteriales</taxon>
        <taxon>Gordoniaceae</taxon>
        <taxon>Gordonia</taxon>
    </lineage>
</organism>
<keyword evidence="2" id="KW-0238">DNA-binding</keyword>
<dbReference type="GO" id="GO:0003677">
    <property type="term" value="F:DNA binding"/>
    <property type="evidence" value="ECO:0007669"/>
    <property type="project" value="UniProtKB-KW"/>
</dbReference>
<reference evidence="6 7" key="1">
    <citation type="submission" date="2018-11" db="EMBL/GenBank/DDBJ databases">
        <title>Gordonia insulae sp. nov., isolated from an island soil.</title>
        <authorList>
            <person name="Kim Y.S."/>
            <person name="Kim S.B."/>
        </authorList>
    </citation>
    <scope>NUCLEOTIDE SEQUENCE [LARGE SCALE GENOMIC DNA]</scope>
    <source>
        <strain evidence="6 7">MMS17-SY073</strain>
    </source>
</reference>
<dbReference type="Pfam" id="PF00196">
    <property type="entry name" value="GerE"/>
    <property type="match status" value="1"/>
</dbReference>
<dbReference type="GO" id="GO:0000160">
    <property type="term" value="P:phosphorelay signal transduction system"/>
    <property type="evidence" value="ECO:0007669"/>
    <property type="project" value="InterPro"/>
</dbReference>
<feature type="domain" description="HTH luxR-type" evidence="4">
    <location>
        <begin position="142"/>
        <end position="207"/>
    </location>
</feature>
<dbReference type="KEGG" id="gom:D7316_00382"/>